<protein>
    <submittedName>
        <fullName evidence="1">Uncharacterized protein</fullName>
    </submittedName>
</protein>
<sequence length="156" mass="17246">MLNERGLIAEQEALTRVAKELHGLLGPGDERAEYLGTVLAPVTSERVRAANPNGKYKMSDGQFNALPFTETLRDAVRDLRSATYREGAGTWFSAKVSVTAQGAVSAEYNYDDEPEWDAPVDAVAYLTDLEQFPRDEANQPEWLKAKLAEGRAARRS</sequence>
<dbReference type="InterPro" id="IPR036170">
    <property type="entry name" value="YezG-like_sf"/>
</dbReference>
<proteinExistence type="predicted"/>
<gene>
    <name evidence="1" type="ORF">FHX72_003327</name>
</gene>
<dbReference type="EMBL" id="JACHWJ010000005">
    <property type="protein sequence ID" value="MBB2959175.1"/>
    <property type="molecule type" value="Genomic_DNA"/>
</dbReference>
<reference evidence="1 2" key="1">
    <citation type="submission" date="2020-08" db="EMBL/GenBank/DDBJ databases">
        <title>Sequencing the genomes of 1000 actinobacteria strains.</title>
        <authorList>
            <person name="Klenk H.-P."/>
        </authorList>
    </citation>
    <scope>NUCLEOTIDE SEQUENCE [LARGE SCALE GENOMIC DNA]</scope>
    <source>
        <strain evidence="1 2">DSM 20419</strain>
    </source>
</reference>
<dbReference type="SUPFAM" id="SSF160424">
    <property type="entry name" value="BH3703-like"/>
    <property type="match status" value="1"/>
</dbReference>
<dbReference type="AlphaFoldDB" id="A0A7W4URA2"/>
<dbReference type="RefSeq" id="WP_068478316.1">
    <property type="nucleotide sequence ID" value="NZ_CZJS01000087.1"/>
</dbReference>
<evidence type="ECO:0000313" key="1">
    <source>
        <dbReference type="EMBL" id="MBB2959175.1"/>
    </source>
</evidence>
<evidence type="ECO:0000313" key="2">
    <source>
        <dbReference type="Proteomes" id="UP000545286"/>
    </source>
</evidence>
<comment type="caution">
    <text evidence="1">The sequence shown here is derived from an EMBL/GenBank/DDBJ whole genome shotgun (WGS) entry which is preliminary data.</text>
</comment>
<dbReference type="Proteomes" id="UP000545286">
    <property type="component" value="Unassembled WGS sequence"/>
</dbReference>
<accession>A0A7W4URA2</accession>
<organism evidence="1 2">
    <name type="scientific">Pseudoclavibacter helvolus</name>
    <dbReference type="NCBI Taxonomy" id="255205"/>
    <lineage>
        <taxon>Bacteria</taxon>
        <taxon>Bacillati</taxon>
        <taxon>Actinomycetota</taxon>
        <taxon>Actinomycetes</taxon>
        <taxon>Micrococcales</taxon>
        <taxon>Microbacteriaceae</taxon>
        <taxon>Pseudoclavibacter</taxon>
    </lineage>
</organism>
<keyword evidence="2" id="KW-1185">Reference proteome</keyword>
<dbReference type="OrthoDB" id="6957847at2"/>
<name>A0A7W4URA2_9MICO</name>